<reference evidence="6" key="1">
    <citation type="submission" date="2021-11" db="EMBL/GenBank/DDBJ databases">
        <title>Description of a new species Pelosinus isolated from the bottom sediments of Lake Baikal.</title>
        <authorList>
            <person name="Zakharyuk A."/>
        </authorList>
    </citation>
    <scope>NUCLEOTIDE SEQUENCE</scope>
    <source>
        <strain evidence="6">Bkl1</strain>
    </source>
</reference>
<keyword evidence="3 5" id="KW-0131">Cell cycle</keyword>
<dbReference type="HAMAP" id="MF_01197">
    <property type="entry name" value="SepF"/>
    <property type="match status" value="1"/>
</dbReference>
<comment type="function">
    <text evidence="4 5">Cell division protein that is part of the divisome complex and is recruited early to the Z-ring. Probably stimulates Z-ring formation, perhaps through the cross-linking of FtsZ protofilaments. Its function overlaps with FtsA.</text>
</comment>
<evidence type="ECO:0000313" key="6">
    <source>
        <dbReference type="EMBL" id="MCC5464837.1"/>
    </source>
</evidence>
<accession>A0ABS8HRX8</accession>
<comment type="similarity">
    <text evidence="5">Belongs to the SepF family.</text>
</comment>
<dbReference type="Proteomes" id="UP001165492">
    <property type="component" value="Unassembled WGS sequence"/>
</dbReference>
<dbReference type="Pfam" id="PF04472">
    <property type="entry name" value="SepF"/>
    <property type="match status" value="1"/>
</dbReference>
<evidence type="ECO:0000256" key="2">
    <source>
        <dbReference type="ARBA" id="ARBA00023210"/>
    </source>
</evidence>
<proteinExistence type="inferred from homology"/>
<dbReference type="EMBL" id="JAJHJB010000005">
    <property type="protein sequence ID" value="MCC5464837.1"/>
    <property type="molecule type" value="Genomic_DNA"/>
</dbReference>
<gene>
    <name evidence="5" type="primary">sepF</name>
    <name evidence="6" type="ORF">LMF89_05560</name>
</gene>
<dbReference type="RefSeq" id="WP_229534245.1">
    <property type="nucleotide sequence ID" value="NZ_JAJHJB010000005.1"/>
</dbReference>
<dbReference type="InterPro" id="IPR023052">
    <property type="entry name" value="Cell_div_SepF"/>
</dbReference>
<evidence type="ECO:0000256" key="5">
    <source>
        <dbReference type="HAMAP-Rule" id="MF_01197"/>
    </source>
</evidence>
<evidence type="ECO:0000256" key="4">
    <source>
        <dbReference type="ARBA" id="ARBA00044936"/>
    </source>
</evidence>
<keyword evidence="2 5" id="KW-0717">Septation</keyword>
<name>A0ABS8HRX8_9FIRM</name>
<dbReference type="PANTHER" id="PTHR35798:SF1">
    <property type="entry name" value="CELL DIVISION PROTEIN SEPF"/>
    <property type="match status" value="1"/>
</dbReference>
<comment type="subcellular location">
    <subcellularLocation>
        <location evidence="5">Cytoplasm</location>
    </subcellularLocation>
    <text evidence="5">Localizes to the division site, in a FtsZ-dependent manner.</text>
</comment>
<comment type="subunit">
    <text evidence="5">Homodimer. Interacts with FtsZ.</text>
</comment>
<evidence type="ECO:0000256" key="3">
    <source>
        <dbReference type="ARBA" id="ARBA00023306"/>
    </source>
</evidence>
<dbReference type="Gene3D" id="3.30.110.150">
    <property type="entry name" value="SepF-like protein"/>
    <property type="match status" value="1"/>
</dbReference>
<protein>
    <recommendedName>
        <fullName evidence="5">Cell division protein SepF</fullName>
    </recommendedName>
</protein>
<sequence>MGLSLIDKLTNYLMPLEEVATGGSVVSEMDAARARKSMNLQVHTSESMSLKVVVASPVTYDDVCIYANHLKENVAVVINFSGVDLDMQHAIKDFMNGVCYVVSGNVQRIADSVFIYVPGHVDIEKELYAYSVPAYIKPKI</sequence>
<keyword evidence="5" id="KW-0963">Cytoplasm</keyword>
<keyword evidence="1 5" id="KW-0132">Cell division</keyword>
<dbReference type="PANTHER" id="PTHR35798">
    <property type="entry name" value="CELL DIVISION PROTEIN SEPF"/>
    <property type="match status" value="1"/>
</dbReference>
<keyword evidence="7" id="KW-1185">Reference proteome</keyword>
<dbReference type="InterPro" id="IPR038594">
    <property type="entry name" value="SepF-like_sf"/>
</dbReference>
<evidence type="ECO:0000313" key="7">
    <source>
        <dbReference type="Proteomes" id="UP001165492"/>
    </source>
</evidence>
<comment type="caution">
    <text evidence="6">The sequence shown here is derived from an EMBL/GenBank/DDBJ whole genome shotgun (WGS) entry which is preliminary data.</text>
</comment>
<dbReference type="InterPro" id="IPR007561">
    <property type="entry name" value="Cell_div_SepF/SepF-rel"/>
</dbReference>
<organism evidence="6 7">
    <name type="scientific">Pelosinus baikalensis</name>
    <dbReference type="NCBI Taxonomy" id="2892015"/>
    <lineage>
        <taxon>Bacteria</taxon>
        <taxon>Bacillati</taxon>
        <taxon>Bacillota</taxon>
        <taxon>Negativicutes</taxon>
        <taxon>Selenomonadales</taxon>
        <taxon>Sporomusaceae</taxon>
        <taxon>Pelosinus</taxon>
    </lineage>
</organism>
<dbReference type="GO" id="GO:0051301">
    <property type="term" value="P:cell division"/>
    <property type="evidence" value="ECO:0007669"/>
    <property type="project" value="UniProtKB-KW"/>
</dbReference>
<evidence type="ECO:0000256" key="1">
    <source>
        <dbReference type="ARBA" id="ARBA00022618"/>
    </source>
</evidence>